<organism evidence="1 2">
    <name type="scientific">Emiliania huxleyi (strain CCMP1516)</name>
    <dbReference type="NCBI Taxonomy" id="280463"/>
    <lineage>
        <taxon>Eukaryota</taxon>
        <taxon>Haptista</taxon>
        <taxon>Haptophyta</taxon>
        <taxon>Prymnesiophyceae</taxon>
        <taxon>Isochrysidales</taxon>
        <taxon>Noelaerhabdaceae</taxon>
        <taxon>Emiliania</taxon>
    </lineage>
</organism>
<keyword evidence="2" id="KW-1185">Reference proteome</keyword>
<evidence type="ECO:0000313" key="2">
    <source>
        <dbReference type="Proteomes" id="UP000013827"/>
    </source>
</evidence>
<reference evidence="2" key="1">
    <citation type="journal article" date="2013" name="Nature">
        <title>Pan genome of the phytoplankton Emiliania underpins its global distribution.</title>
        <authorList>
            <person name="Read B.A."/>
            <person name="Kegel J."/>
            <person name="Klute M.J."/>
            <person name="Kuo A."/>
            <person name="Lefebvre S.C."/>
            <person name="Maumus F."/>
            <person name="Mayer C."/>
            <person name="Miller J."/>
            <person name="Monier A."/>
            <person name="Salamov A."/>
            <person name="Young J."/>
            <person name="Aguilar M."/>
            <person name="Claverie J.M."/>
            <person name="Frickenhaus S."/>
            <person name="Gonzalez K."/>
            <person name="Herman E.K."/>
            <person name="Lin Y.C."/>
            <person name="Napier J."/>
            <person name="Ogata H."/>
            <person name="Sarno A.F."/>
            <person name="Shmutz J."/>
            <person name="Schroeder D."/>
            <person name="de Vargas C."/>
            <person name="Verret F."/>
            <person name="von Dassow P."/>
            <person name="Valentin K."/>
            <person name="Van de Peer Y."/>
            <person name="Wheeler G."/>
            <person name="Dacks J.B."/>
            <person name="Delwiche C.F."/>
            <person name="Dyhrman S.T."/>
            <person name="Glockner G."/>
            <person name="John U."/>
            <person name="Richards T."/>
            <person name="Worden A.Z."/>
            <person name="Zhang X."/>
            <person name="Grigoriev I.V."/>
            <person name="Allen A.E."/>
            <person name="Bidle K."/>
            <person name="Borodovsky M."/>
            <person name="Bowler C."/>
            <person name="Brownlee C."/>
            <person name="Cock J.M."/>
            <person name="Elias M."/>
            <person name="Gladyshev V.N."/>
            <person name="Groth M."/>
            <person name="Guda C."/>
            <person name="Hadaegh A."/>
            <person name="Iglesias-Rodriguez M.D."/>
            <person name="Jenkins J."/>
            <person name="Jones B.M."/>
            <person name="Lawson T."/>
            <person name="Leese F."/>
            <person name="Lindquist E."/>
            <person name="Lobanov A."/>
            <person name="Lomsadze A."/>
            <person name="Malik S.B."/>
            <person name="Marsh M.E."/>
            <person name="Mackinder L."/>
            <person name="Mock T."/>
            <person name="Mueller-Roeber B."/>
            <person name="Pagarete A."/>
            <person name="Parker M."/>
            <person name="Probert I."/>
            <person name="Quesneville H."/>
            <person name="Raines C."/>
            <person name="Rensing S.A."/>
            <person name="Riano-Pachon D.M."/>
            <person name="Richier S."/>
            <person name="Rokitta S."/>
            <person name="Shiraiwa Y."/>
            <person name="Soanes D.M."/>
            <person name="van der Giezen M."/>
            <person name="Wahlund T.M."/>
            <person name="Williams B."/>
            <person name="Wilson W."/>
            <person name="Wolfe G."/>
            <person name="Wurch L.L."/>
        </authorList>
    </citation>
    <scope>NUCLEOTIDE SEQUENCE</scope>
</reference>
<proteinExistence type="predicted"/>
<protein>
    <submittedName>
        <fullName evidence="1">Uncharacterized protein</fullName>
    </submittedName>
</protein>
<dbReference type="KEGG" id="ehx:EMIHUDRAFT_212743"/>
<dbReference type="InterPro" id="IPR016024">
    <property type="entry name" value="ARM-type_fold"/>
</dbReference>
<dbReference type="RefSeq" id="XP_005766026.1">
    <property type="nucleotide sequence ID" value="XM_005765969.1"/>
</dbReference>
<dbReference type="SUPFAM" id="SSF48371">
    <property type="entry name" value="ARM repeat"/>
    <property type="match status" value="1"/>
</dbReference>
<dbReference type="GeneID" id="17259678"/>
<accession>A0A0D3IQR2</accession>
<dbReference type="EnsemblProtists" id="EOD13597">
    <property type="protein sequence ID" value="EOD13597"/>
    <property type="gene ID" value="EMIHUDRAFT_212743"/>
</dbReference>
<dbReference type="HOGENOM" id="CLU_466491_0_0_1"/>
<dbReference type="AlphaFoldDB" id="A0A0D3IQR2"/>
<sequence>MRAAVARAFDEMLSLAGALTDAWTALLGRAIETHLSPAALSLRLDPAALERALTGLRGLAAHSDNRAPLLRLGVLMPLCHQLNFAIHPATGEPLSDARQRADDVLHTLERMDPTDPVDRSTRLDVQLARHSCWLKYGDFKQRDQNLIMMRAIFRNLRQYSESLPVLRFHRTTDAIEALLMTVAEPPSVGLLHSQYIHLRKSALQTLECVCSLNSELAAAVACFGWRSNGVDRVGRSVLLEAVAPANGDETWNTSFAAGALRGIAASSSDEARFLVNRSGIAIFLTMAFRPGLSVRSTEIRRNSAQVLAAMAAAVPASFISSVVLAGATRIRTGAVQHLVELINRNEPGVHAAMLGSHSHNWAATPPPSWESALVISSAAAEALYRIASVTDPLYSRDYGFAILNAGAAGPLARLFKYHDDARARGFAVGLLHMLGSLVPDGAMGAGESGEYRPALPPRRLVLSKIVQEGVIANIATTIRNGDVDVGDAAAAATLVRDAIIQAAHDRQYIRVRYRPGAIQTSRMPYTEARIVNVHPDGFVDVAYLVHNTVGVHVDYKFVAPPLSIWLPCLPLLADESALPSVVRIL</sequence>
<evidence type="ECO:0000313" key="1">
    <source>
        <dbReference type="EnsemblProtists" id="EOD13597"/>
    </source>
</evidence>
<reference evidence="1" key="2">
    <citation type="submission" date="2024-10" db="UniProtKB">
        <authorList>
            <consortium name="EnsemblProtists"/>
        </authorList>
    </citation>
    <scope>IDENTIFICATION</scope>
</reference>
<name>A0A0D3IQR2_EMIH1</name>
<dbReference type="PaxDb" id="2903-EOD13597"/>
<dbReference type="Gene3D" id="1.25.10.10">
    <property type="entry name" value="Leucine-rich Repeat Variant"/>
    <property type="match status" value="2"/>
</dbReference>
<dbReference type="InterPro" id="IPR011989">
    <property type="entry name" value="ARM-like"/>
</dbReference>
<dbReference type="Proteomes" id="UP000013827">
    <property type="component" value="Unassembled WGS sequence"/>
</dbReference>